<dbReference type="Proteomes" id="UP000321049">
    <property type="component" value="Unassembled WGS sequence"/>
</dbReference>
<evidence type="ECO:0000313" key="2">
    <source>
        <dbReference type="EMBL" id="GEL96859.1"/>
    </source>
</evidence>
<protein>
    <recommendedName>
        <fullName evidence="1">NERD domain-containing protein</fullName>
    </recommendedName>
</protein>
<dbReference type="Pfam" id="PF08378">
    <property type="entry name" value="NERD"/>
    <property type="match status" value="1"/>
</dbReference>
<dbReference type="InterPro" id="IPR011528">
    <property type="entry name" value="NERD"/>
</dbReference>
<reference evidence="2 3" key="1">
    <citation type="submission" date="2019-07" db="EMBL/GenBank/DDBJ databases">
        <title>Whole genome shotgun sequence of Cellulomonas terrae NBRC 100819.</title>
        <authorList>
            <person name="Hosoyama A."/>
            <person name="Uohara A."/>
            <person name="Ohji S."/>
            <person name="Ichikawa N."/>
        </authorList>
    </citation>
    <scope>NUCLEOTIDE SEQUENCE [LARGE SCALE GENOMIC DNA]</scope>
    <source>
        <strain evidence="2 3">NBRC 100819</strain>
    </source>
</reference>
<keyword evidence="3" id="KW-1185">Reference proteome</keyword>
<gene>
    <name evidence="2" type="ORF">CTE05_04060</name>
</gene>
<proteinExistence type="predicted"/>
<dbReference type="EMBL" id="BJWH01000001">
    <property type="protein sequence ID" value="GEL96859.1"/>
    <property type="molecule type" value="Genomic_DNA"/>
</dbReference>
<evidence type="ECO:0000313" key="3">
    <source>
        <dbReference type="Proteomes" id="UP000321049"/>
    </source>
</evidence>
<evidence type="ECO:0000259" key="1">
    <source>
        <dbReference type="Pfam" id="PF08378"/>
    </source>
</evidence>
<organism evidence="2 3">
    <name type="scientific">Cellulomonas terrae</name>
    <dbReference type="NCBI Taxonomy" id="311234"/>
    <lineage>
        <taxon>Bacteria</taxon>
        <taxon>Bacillati</taxon>
        <taxon>Actinomycetota</taxon>
        <taxon>Actinomycetes</taxon>
        <taxon>Micrococcales</taxon>
        <taxon>Cellulomonadaceae</taxon>
        <taxon>Cellulomonas</taxon>
    </lineage>
</organism>
<sequence length="271" mass="29511">MKSGSADADNAHVEDVLTVRRWRRYGADRLYVTQESGARVGSVDLQSGEVVVDDPLHEAGLRRAAQAYLRADVAELAMTLPDPGAALDPVDESALQAWLGGDDWDSINLAAIRGERGSSVRTRLERMGDEGWQVVHDVPLGRQGSLVEHLLIGPAGIFTVAERRHPGQRIVVEGRTIAVDGRSMSYLRDARLEATRVQGALLAAACAAITVRGVVVVHGDLEVRTVQPQHDAFAIARQDVQTVFRAMPVRLDPARVMAIAHVARQRATWSR</sequence>
<name>A0A511JGA8_9CELL</name>
<feature type="domain" description="NERD" evidence="1">
    <location>
        <begin position="119"/>
        <end position="217"/>
    </location>
</feature>
<dbReference type="AlphaFoldDB" id="A0A511JGA8"/>
<accession>A0A511JGA8</accession>
<comment type="caution">
    <text evidence="2">The sequence shown here is derived from an EMBL/GenBank/DDBJ whole genome shotgun (WGS) entry which is preliminary data.</text>
</comment>